<dbReference type="SUPFAM" id="SSF51735">
    <property type="entry name" value="NAD(P)-binding Rossmann-fold domains"/>
    <property type="match status" value="1"/>
</dbReference>
<evidence type="ECO:0000256" key="16">
    <source>
        <dbReference type="ARBA" id="ARBA00082106"/>
    </source>
</evidence>
<evidence type="ECO:0000313" key="20">
    <source>
        <dbReference type="Proteomes" id="UP000799750"/>
    </source>
</evidence>
<evidence type="ECO:0000256" key="11">
    <source>
        <dbReference type="ARBA" id="ARBA00067470"/>
    </source>
</evidence>
<sequence>MALPSSQVPSLGHVLVTGGCGFLGHHIVDLLLERHPQTRVSVLDLRTTSNRSSNPNVFYYDGDLTDKDATKALFQKLKPEVVIHTASPHHSAKNDILYKVNVDGTKALLEVSQETGVKTFVHTSSASVIHNPEEELVNADETYPLIAGKEQPEYYTSTKVWAESAVLAANRTPASFLTCAIRPAGIFGEGDVQLLPKMLSAYFKGQHKFQIGENKNLFDFTYVKNVAHAHLLAVVALLTTHKKLPSIPLDTERVDGEAFLVTNGQPVYFWDFPRQAWKEAGNTLPIESVWHLSFGTMMVVGSLLESACWLLGKTPNLNRQQVQYSCWTRYYNIDKAKRRLGYKPIVPLEEGIKRGVSVMTIGLLVIKAFLWGNSSRVCESSYASNFKKHQNTTPDPTYPRFCLFLLPPLVQSIGPAGVSGVSISSFSSLRFFVKAWRESSTTIERSFTLTFKAYGKPSLFFNAASPLAADLSNNLLGLNSTTPTTPSPSPSTASAPLLPNAASKSYIDDIIDARRNIDGKPIATNLANELRVLLMSAEPNAPRAYPGIPHDLQESLSSLAETMEECYGKHITNPCRRRQMLETSTQLRPPTRTSKPTQRSKEPFSSSLVTCGRTTAGTRQSLWPRTGTQTPHCASRSSSVSSASSASRHGSDLRFAPLSHSKSPCLGSVQRVI</sequence>
<protein>
    <recommendedName>
        <fullName evidence="12">Sterol-4-alpha-carboxylate 3-dehydrogenase ERG26, decarboxylating</fullName>
    </recommendedName>
    <alternativeName>
        <fullName evidence="15 16">C-3 Sterol dehydrogenase ERG26</fullName>
    </alternativeName>
    <alternativeName>
        <fullName evidence="13 14">C-4 decarboxylase ERG26</fullName>
    </alternativeName>
    <alternativeName>
        <fullName evidence="11">Sterol-4-alpha-carboxylate 3-dehydrogenase erg26, decarboxylating</fullName>
    </alternativeName>
</protein>
<keyword evidence="9" id="KW-0472">Membrane</keyword>
<evidence type="ECO:0000256" key="8">
    <source>
        <dbReference type="ARBA" id="ARBA00023098"/>
    </source>
</evidence>
<dbReference type="FunFam" id="3.40.50.720:FF:000346">
    <property type="entry name" value="C-3 sterol dehydrogenase/C-4 decarboxylase"/>
    <property type="match status" value="1"/>
</dbReference>
<dbReference type="Gene3D" id="3.40.50.720">
    <property type="entry name" value="NAD(P)-binding Rossmann-like Domain"/>
    <property type="match status" value="1"/>
</dbReference>
<evidence type="ECO:0000256" key="4">
    <source>
        <dbReference type="ARBA" id="ARBA00022824"/>
    </source>
</evidence>
<feature type="region of interest" description="Disordered" evidence="17">
    <location>
        <begin position="479"/>
        <end position="498"/>
    </location>
</feature>
<evidence type="ECO:0000256" key="3">
    <source>
        <dbReference type="ARBA" id="ARBA00022516"/>
    </source>
</evidence>
<evidence type="ECO:0000256" key="15">
    <source>
        <dbReference type="ARBA" id="ARBA00081452"/>
    </source>
</evidence>
<feature type="domain" description="3-beta hydroxysteroid dehydrogenase/isomerase" evidence="18">
    <location>
        <begin position="15"/>
        <end position="285"/>
    </location>
</feature>
<organism evidence="19 20">
    <name type="scientific">Lophium mytilinum</name>
    <dbReference type="NCBI Taxonomy" id="390894"/>
    <lineage>
        <taxon>Eukaryota</taxon>
        <taxon>Fungi</taxon>
        <taxon>Dikarya</taxon>
        <taxon>Ascomycota</taxon>
        <taxon>Pezizomycotina</taxon>
        <taxon>Dothideomycetes</taxon>
        <taxon>Pleosporomycetidae</taxon>
        <taxon>Mytilinidiales</taxon>
        <taxon>Mytilinidiaceae</taxon>
        <taxon>Lophium</taxon>
    </lineage>
</organism>
<reference evidence="19" key="1">
    <citation type="journal article" date="2020" name="Stud. Mycol.">
        <title>101 Dothideomycetes genomes: a test case for predicting lifestyles and emergence of pathogens.</title>
        <authorList>
            <person name="Haridas S."/>
            <person name="Albert R."/>
            <person name="Binder M."/>
            <person name="Bloem J."/>
            <person name="Labutti K."/>
            <person name="Salamov A."/>
            <person name="Andreopoulos B."/>
            <person name="Baker S."/>
            <person name="Barry K."/>
            <person name="Bills G."/>
            <person name="Bluhm B."/>
            <person name="Cannon C."/>
            <person name="Castanera R."/>
            <person name="Culley D."/>
            <person name="Daum C."/>
            <person name="Ezra D."/>
            <person name="Gonzalez J."/>
            <person name="Henrissat B."/>
            <person name="Kuo A."/>
            <person name="Liang C."/>
            <person name="Lipzen A."/>
            <person name="Lutzoni F."/>
            <person name="Magnuson J."/>
            <person name="Mondo S."/>
            <person name="Nolan M."/>
            <person name="Ohm R."/>
            <person name="Pangilinan J."/>
            <person name="Park H.-J."/>
            <person name="Ramirez L."/>
            <person name="Alfaro M."/>
            <person name="Sun H."/>
            <person name="Tritt A."/>
            <person name="Yoshinaga Y."/>
            <person name="Zwiers L.-H."/>
            <person name="Turgeon B."/>
            <person name="Goodwin S."/>
            <person name="Spatafora J."/>
            <person name="Crous P."/>
            <person name="Grigoriev I."/>
        </authorList>
    </citation>
    <scope>NUCLEOTIDE SEQUENCE</scope>
    <source>
        <strain evidence="19">CBS 269.34</strain>
    </source>
</reference>
<evidence type="ECO:0000259" key="18">
    <source>
        <dbReference type="Pfam" id="PF01073"/>
    </source>
</evidence>
<name>A0A6A6R3W8_9PEZI</name>
<evidence type="ECO:0000256" key="10">
    <source>
        <dbReference type="ARBA" id="ARBA00046995"/>
    </source>
</evidence>
<keyword evidence="20" id="KW-1185">Reference proteome</keyword>
<comment type="subcellular location">
    <subcellularLocation>
        <location evidence="1">Endoplasmic reticulum membrane</location>
        <topology evidence="1">Peripheral membrane protein</topology>
    </subcellularLocation>
</comment>
<dbReference type="Pfam" id="PF01073">
    <property type="entry name" value="3Beta_HSD"/>
    <property type="match status" value="1"/>
</dbReference>
<dbReference type="GO" id="GO:0006696">
    <property type="term" value="P:ergosterol biosynthetic process"/>
    <property type="evidence" value="ECO:0007669"/>
    <property type="project" value="UniProtKB-ARBA"/>
</dbReference>
<accession>A0A6A6R3W8</accession>
<keyword evidence="6" id="KW-0560">Oxidoreductase</keyword>
<dbReference type="InterPro" id="IPR036291">
    <property type="entry name" value="NAD(P)-bd_dom_sf"/>
</dbReference>
<proteinExistence type="inferred from homology"/>
<evidence type="ECO:0000256" key="2">
    <source>
        <dbReference type="ARBA" id="ARBA00009219"/>
    </source>
</evidence>
<keyword evidence="8" id="KW-0443">Lipid metabolism</keyword>
<evidence type="ECO:0000313" key="19">
    <source>
        <dbReference type="EMBL" id="KAF2498620.1"/>
    </source>
</evidence>
<evidence type="ECO:0000256" key="17">
    <source>
        <dbReference type="SAM" id="MobiDB-lite"/>
    </source>
</evidence>
<dbReference type="EMBL" id="MU004185">
    <property type="protein sequence ID" value="KAF2498620.1"/>
    <property type="molecule type" value="Genomic_DNA"/>
</dbReference>
<gene>
    <name evidence="19" type="ORF">BU16DRAFT_579713</name>
</gene>
<feature type="compositionally biased region" description="Low complexity" evidence="17">
    <location>
        <begin position="634"/>
        <end position="648"/>
    </location>
</feature>
<comment type="subunit">
    <text evidence="10">Heterotetramer of ERG25, ERG26, ERG27 and ERG28. ERG28 acts as a scaffold to tether ERG27 and other 4,4-demethylation-related enzymes, forming a demethylation enzyme complex, in the endoplasmic reticulum.</text>
</comment>
<keyword evidence="4" id="KW-0256">Endoplasmic reticulum</keyword>
<comment type="similarity">
    <text evidence="2">Belongs to the 3-beta-HSD family.</text>
</comment>
<evidence type="ECO:0000256" key="1">
    <source>
        <dbReference type="ARBA" id="ARBA00004406"/>
    </source>
</evidence>
<dbReference type="InterPro" id="IPR002225">
    <property type="entry name" value="3Beta_OHSteriod_DH/Estase"/>
</dbReference>
<evidence type="ECO:0000256" key="9">
    <source>
        <dbReference type="ARBA" id="ARBA00023136"/>
    </source>
</evidence>
<evidence type="ECO:0000256" key="14">
    <source>
        <dbReference type="ARBA" id="ARBA00081397"/>
    </source>
</evidence>
<dbReference type="PANTHER" id="PTHR43000">
    <property type="entry name" value="DTDP-D-GLUCOSE 4,6-DEHYDRATASE-RELATED"/>
    <property type="match status" value="1"/>
</dbReference>
<evidence type="ECO:0000256" key="6">
    <source>
        <dbReference type="ARBA" id="ARBA00023002"/>
    </source>
</evidence>
<dbReference type="GO" id="GO:0000252">
    <property type="term" value="F:3-beta-hydroxysteroid dehydrogenase [NAD(P)+]/C4-decarboxylase activity"/>
    <property type="evidence" value="ECO:0007669"/>
    <property type="project" value="UniProtKB-ARBA"/>
</dbReference>
<feature type="compositionally biased region" description="Polar residues" evidence="17">
    <location>
        <begin position="581"/>
        <end position="632"/>
    </location>
</feature>
<evidence type="ECO:0000256" key="13">
    <source>
        <dbReference type="ARBA" id="ARBA00081267"/>
    </source>
</evidence>
<evidence type="ECO:0000256" key="7">
    <source>
        <dbReference type="ARBA" id="ARBA00023027"/>
    </source>
</evidence>
<keyword evidence="7" id="KW-0520">NAD</keyword>
<dbReference type="Proteomes" id="UP000799750">
    <property type="component" value="Unassembled WGS sequence"/>
</dbReference>
<dbReference type="OrthoDB" id="10058185at2759"/>
<dbReference type="AlphaFoldDB" id="A0A6A6R3W8"/>
<keyword evidence="5" id="KW-0752">Steroid biosynthesis</keyword>
<feature type="region of interest" description="Disordered" evidence="17">
    <location>
        <begin position="577"/>
        <end position="660"/>
    </location>
</feature>
<evidence type="ECO:0000256" key="5">
    <source>
        <dbReference type="ARBA" id="ARBA00022955"/>
    </source>
</evidence>
<dbReference type="GO" id="GO:0005789">
    <property type="term" value="C:endoplasmic reticulum membrane"/>
    <property type="evidence" value="ECO:0007669"/>
    <property type="project" value="UniProtKB-SubCell"/>
</dbReference>
<evidence type="ECO:0000256" key="12">
    <source>
        <dbReference type="ARBA" id="ARBA00067985"/>
    </source>
</evidence>
<keyword evidence="3" id="KW-0444">Lipid biosynthesis</keyword>